<feature type="compositionally biased region" description="Basic and acidic residues" evidence="1">
    <location>
        <begin position="84"/>
        <end position="98"/>
    </location>
</feature>
<name>A0A4D9E7W4_9SAUR</name>
<evidence type="ECO:0000313" key="3">
    <source>
        <dbReference type="Proteomes" id="UP000297703"/>
    </source>
</evidence>
<evidence type="ECO:0000256" key="1">
    <source>
        <dbReference type="SAM" id="MobiDB-lite"/>
    </source>
</evidence>
<dbReference type="EMBL" id="QXTE01000170">
    <property type="protein sequence ID" value="TFK02984.1"/>
    <property type="molecule type" value="Genomic_DNA"/>
</dbReference>
<dbReference type="Proteomes" id="UP000297703">
    <property type="component" value="Unassembled WGS sequence"/>
</dbReference>
<gene>
    <name evidence="2" type="ORF">DR999_PMT14716</name>
</gene>
<comment type="caution">
    <text evidence="2">The sequence shown here is derived from an EMBL/GenBank/DDBJ whole genome shotgun (WGS) entry which is preliminary data.</text>
</comment>
<accession>A0A4D9E7W4</accession>
<dbReference type="AlphaFoldDB" id="A0A4D9E7W4"/>
<organism evidence="2 3">
    <name type="scientific">Platysternon megacephalum</name>
    <name type="common">big-headed turtle</name>
    <dbReference type="NCBI Taxonomy" id="55544"/>
    <lineage>
        <taxon>Eukaryota</taxon>
        <taxon>Metazoa</taxon>
        <taxon>Chordata</taxon>
        <taxon>Craniata</taxon>
        <taxon>Vertebrata</taxon>
        <taxon>Euteleostomi</taxon>
        <taxon>Archelosauria</taxon>
        <taxon>Testudinata</taxon>
        <taxon>Testudines</taxon>
        <taxon>Cryptodira</taxon>
        <taxon>Durocryptodira</taxon>
        <taxon>Testudinoidea</taxon>
        <taxon>Platysternidae</taxon>
        <taxon>Platysternon</taxon>
    </lineage>
</organism>
<keyword evidence="3" id="KW-1185">Reference proteome</keyword>
<reference evidence="2 3" key="2">
    <citation type="submission" date="2019-04" db="EMBL/GenBank/DDBJ databases">
        <title>The genome sequence of big-headed turtle.</title>
        <authorList>
            <person name="Gong S."/>
        </authorList>
    </citation>
    <scope>NUCLEOTIDE SEQUENCE [LARGE SCALE GENOMIC DNA]</scope>
    <source>
        <strain evidence="2">DO16091913</strain>
        <tissue evidence="2">Muscle</tissue>
    </source>
</reference>
<evidence type="ECO:0000313" key="2">
    <source>
        <dbReference type="EMBL" id="TFK02984.1"/>
    </source>
</evidence>
<reference evidence="2 3" key="1">
    <citation type="submission" date="2019-04" db="EMBL/GenBank/DDBJ databases">
        <title>Draft genome of the big-headed turtle Platysternon megacephalum.</title>
        <authorList>
            <person name="Gong S."/>
        </authorList>
    </citation>
    <scope>NUCLEOTIDE SEQUENCE [LARGE SCALE GENOMIC DNA]</scope>
    <source>
        <strain evidence="2">DO16091913</strain>
        <tissue evidence="2">Muscle</tissue>
    </source>
</reference>
<feature type="region of interest" description="Disordered" evidence="1">
    <location>
        <begin position="84"/>
        <end position="105"/>
    </location>
</feature>
<protein>
    <submittedName>
        <fullName evidence="2">Adenylate cyclase type 3</fullName>
    </submittedName>
</protein>
<sequence length="160" mass="17711">MEIQVLTVKCAGSSINKPRGSATRQRSWFPAWGWRHQRLGEAWFATIQLSPSFCTAEFQPGRPQTVHTSAHKPLECNRLAGEGQCREAQQRGGERDLGKGSGEGRLLSLASKQRSAGSSHSDLPRTHVSVLQRFGEATWMQRSKPNALCNQPPGRLPQTH</sequence>
<proteinExistence type="predicted"/>